<feature type="compositionally biased region" description="Basic and acidic residues" evidence="1">
    <location>
        <begin position="151"/>
        <end position="168"/>
    </location>
</feature>
<dbReference type="AlphaFoldDB" id="A0A4Z2FZA1"/>
<name>A0A4Z2FZA1_9TELE</name>
<accession>A0A4Z2FZA1</accession>
<evidence type="ECO:0000313" key="2">
    <source>
        <dbReference type="EMBL" id="TNN45682.1"/>
    </source>
</evidence>
<comment type="caution">
    <text evidence="2">The sequence shown here is derived from an EMBL/GenBank/DDBJ whole genome shotgun (WGS) entry which is preliminary data.</text>
</comment>
<reference evidence="2 3" key="1">
    <citation type="submission" date="2019-03" db="EMBL/GenBank/DDBJ databases">
        <title>First draft genome of Liparis tanakae, snailfish: a comprehensive survey of snailfish specific genes.</title>
        <authorList>
            <person name="Kim W."/>
            <person name="Song I."/>
            <person name="Jeong J.-H."/>
            <person name="Kim D."/>
            <person name="Kim S."/>
            <person name="Ryu S."/>
            <person name="Song J.Y."/>
            <person name="Lee S.K."/>
        </authorList>
    </citation>
    <scope>NUCLEOTIDE SEQUENCE [LARGE SCALE GENOMIC DNA]</scope>
    <source>
        <tissue evidence="2">Muscle</tissue>
    </source>
</reference>
<evidence type="ECO:0000313" key="3">
    <source>
        <dbReference type="Proteomes" id="UP000314294"/>
    </source>
</evidence>
<dbReference type="EMBL" id="SRLO01000830">
    <property type="protein sequence ID" value="TNN45682.1"/>
    <property type="molecule type" value="Genomic_DNA"/>
</dbReference>
<dbReference type="Proteomes" id="UP000314294">
    <property type="component" value="Unassembled WGS sequence"/>
</dbReference>
<proteinExistence type="predicted"/>
<protein>
    <submittedName>
        <fullName evidence="2">Uncharacterized protein</fullName>
    </submittedName>
</protein>
<gene>
    <name evidence="2" type="ORF">EYF80_044111</name>
</gene>
<sequence length="370" mass="39875">MGSRIWNDVIIDESAEKTLTKENTVHLVYSWENTGYLSKQLHLLLDTVADQHVQHGVHHAVQAGQRQRAREPKVHLLLELAVAALLLHVVVAVEEDERAREQQHVVRGEADGEDADHAEGQQAHLPLGRGAQAGTLAHGGQHPPVAQRQHQQREQEADAHPRHVEPGDRLLHGVRLVAAVVRPVVGVEEVVVDQHHDVHRDHHGVDGGALGPGVAARAVGLGAQRVGDHQAAVHGDAAQQVDADVHVGVVEEAGHAAGNHAELPVVVAPVEEEDAQDVLPPHLLVNGAQGQHVEDQAEDEGQDVDRHQQVADGARADVDALGVSTLLITLGHAHPQGHEPVAQRVVTPEEVTQPSFIYYGQSQFIAQLRV</sequence>
<keyword evidence="3" id="KW-1185">Reference proteome</keyword>
<feature type="region of interest" description="Disordered" evidence="1">
    <location>
        <begin position="131"/>
        <end position="168"/>
    </location>
</feature>
<feature type="region of interest" description="Disordered" evidence="1">
    <location>
        <begin position="98"/>
        <end position="118"/>
    </location>
</feature>
<organism evidence="2 3">
    <name type="scientific">Liparis tanakae</name>
    <name type="common">Tanaka's snailfish</name>
    <dbReference type="NCBI Taxonomy" id="230148"/>
    <lineage>
        <taxon>Eukaryota</taxon>
        <taxon>Metazoa</taxon>
        <taxon>Chordata</taxon>
        <taxon>Craniata</taxon>
        <taxon>Vertebrata</taxon>
        <taxon>Euteleostomi</taxon>
        <taxon>Actinopterygii</taxon>
        <taxon>Neopterygii</taxon>
        <taxon>Teleostei</taxon>
        <taxon>Neoteleostei</taxon>
        <taxon>Acanthomorphata</taxon>
        <taxon>Eupercaria</taxon>
        <taxon>Perciformes</taxon>
        <taxon>Cottioidei</taxon>
        <taxon>Cottales</taxon>
        <taxon>Liparidae</taxon>
        <taxon>Liparis</taxon>
    </lineage>
</organism>
<evidence type="ECO:0000256" key="1">
    <source>
        <dbReference type="SAM" id="MobiDB-lite"/>
    </source>
</evidence>